<dbReference type="Pfam" id="PF02378">
    <property type="entry name" value="PTS_EIIC"/>
    <property type="match status" value="1"/>
</dbReference>
<feature type="transmembrane region" description="Helical" evidence="9">
    <location>
        <begin position="655"/>
        <end position="673"/>
    </location>
</feature>
<evidence type="ECO:0000256" key="7">
    <source>
        <dbReference type="ARBA" id="ARBA00023136"/>
    </source>
</evidence>
<feature type="transmembrane region" description="Helical" evidence="9">
    <location>
        <begin position="679"/>
        <end position="698"/>
    </location>
</feature>
<feature type="transmembrane region" description="Helical" evidence="9">
    <location>
        <begin position="298"/>
        <end position="319"/>
    </location>
</feature>
<dbReference type="NCBIfam" id="TIGR00410">
    <property type="entry name" value="lacE"/>
    <property type="match status" value="1"/>
</dbReference>
<dbReference type="InterPro" id="IPR051088">
    <property type="entry name" value="PTS_Sugar-EIIC/EIIB"/>
</dbReference>
<evidence type="ECO:0000256" key="2">
    <source>
        <dbReference type="ARBA" id="ARBA00022448"/>
    </source>
</evidence>
<protein>
    <submittedName>
        <fullName evidence="11">PTS system, cellobiose-specific IIC component</fullName>
    </submittedName>
</protein>
<proteinExistence type="predicted"/>
<dbReference type="GO" id="GO:0005886">
    <property type="term" value="C:plasma membrane"/>
    <property type="evidence" value="ECO:0007669"/>
    <property type="project" value="UniProtKB-SubCell"/>
</dbReference>
<keyword evidence="2" id="KW-0813">Transport</keyword>
<evidence type="ECO:0000259" key="10">
    <source>
        <dbReference type="PROSITE" id="PS51105"/>
    </source>
</evidence>
<comment type="subcellular location">
    <subcellularLocation>
        <location evidence="1">Cell membrane</location>
        <topology evidence="1">Multi-pass membrane protein</topology>
    </subcellularLocation>
</comment>
<feature type="transmembrane region" description="Helical" evidence="9">
    <location>
        <begin position="349"/>
        <end position="371"/>
    </location>
</feature>
<dbReference type="AlphaFoldDB" id="A0A2K8SEP3"/>
<evidence type="ECO:0000256" key="3">
    <source>
        <dbReference type="ARBA" id="ARBA00022475"/>
    </source>
</evidence>
<dbReference type="GO" id="GO:0009401">
    <property type="term" value="P:phosphoenolpyruvate-dependent sugar phosphotransferase system"/>
    <property type="evidence" value="ECO:0007669"/>
    <property type="project" value="InterPro"/>
</dbReference>
<keyword evidence="3" id="KW-1003">Cell membrane</keyword>
<keyword evidence="6 9" id="KW-1133">Transmembrane helix</keyword>
<feature type="transmembrane region" description="Helical" evidence="9">
    <location>
        <begin position="600"/>
        <end position="619"/>
    </location>
</feature>
<feature type="transmembrane region" description="Helical" evidence="9">
    <location>
        <begin position="625"/>
        <end position="643"/>
    </location>
</feature>
<evidence type="ECO:0000256" key="5">
    <source>
        <dbReference type="ARBA" id="ARBA00022692"/>
    </source>
</evidence>
<accession>A0A2K8SEP3</accession>
<keyword evidence="12" id="KW-1185">Reference proteome</keyword>
<organism evidence="11 12">
    <name type="scientific">Spiroplasma floricola 23-6</name>
    <dbReference type="NCBI Taxonomy" id="1336749"/>
    <lineage>
        <taxon>Bacteria</taxon>
        <taxon>Bacillati</taxon>
        <taxon>Mycoplasmatota</taxon>
        <taxon>Mollicutes</taxon>
        <taxon>Entomoplasmatales</taxon>
        <taxon>Spiroplasmataceae</taxon>
        <taxon>Spiroplasma</taxon>
    </lineage>
</organism>
<feature type="coiled-coil region" evidence="8">
    <location>
        <begin position="78"/>
        <end position="181"/>
    </location>
</feature>
<name>A0A2K8SEP3_9MOLU</name>
<keyword evidence="8" id="KW-0175">Coiled coil</keyword>
<evidence type="ECO:0000256" key="4">
    <source>
        <dbReference type="ARBA" id="ARBA00022597"/>
    </source>
</evidence>
<dbReference type="OrthoDB" id="1550290at2"/>
<feature type="coiled-coil region" evidence="8">
    <location>
        <begin position="17"/>
        <end position="44"/>
    </location>
</feature>
<keyword evidence="4" id="KW-0762">Sugar transport</keyword>
<dbReference type="KEGG" id="sfz:SFLOR_v1c02490"/>
<dbReference type="InterPro" id="IPR004501">
    <property type="entry name" value="PTS_EIIC_3"/>
</dbReference>
<gene>
    <name evidence="11" type="primary">celB</name>
    <name evidence="11" type="ORF">SFLOR_v1c02490</name>
</gene>
<feature type="transmembrane region" description="Helical" evidence="9">
    <location>
        <begin position="408"/>
        <end position="426"/>
    </location>
</feature>
<feature type="transmembrane region" description="Helical" evidence="9">
    <location>
        <begin position="378"/>
        <end position="396"/>
    </location>
</feature>
<feature type="transmembrane region" description="Helical" evidence="9">
    <location>
        <begin position="447"/>
        <end position="472"/>
    </location>
</feature>
<sequence>MLKYEKYPDIFDASNSIKSSKQRIKKVKKEIFELKNELHLKKIKHKEISSTFNKIRKEKEKELSANFNIDLLNAKYKKADINKIYDDYNSNIANLKEEYAQKKELRLQKSENSIQEVKGKIKSLKIELDEIVKQNKESKIQIKINWNNKREQIKEEDLKLRLELQEIKKQFKIEKQQLKAEYFKQYNILIEQWKNENKTTENVHYLLSKLGHKKKLKPLKTEIDQTVYELSLKINDLKVNYENKVSQEKSKINNQKLLIRYNAGKADLITIKTSIDKITWASGKLSNWKFMVAIKNGFFSLMPLVIVGAVFILINNIILGAGNGGLFNLFYLTADQLAILEKFKTIGSYIWNGTYAFFGFLLAGAIAYHLAPYYKVNQWAAAIMAFVSFLIMNPSFWTNLAVFGNTGMFTAMLIGIFSTILFGQLSKNQKLKIKMPDSVPDGVAKSFNILIPYAITAIVFGITAFSITWIGQSVGEINIGKNKVTFIDINGLITVAIQKPLVNAVSGFGGMISIVFLWQVLWFMGIHASGILSPIVEPIQLDGLIQNQQALADGTNPQYVFTNPFMNNFLFMGGTGGTIGLIIAIFIFSKRGDYRTMAKVTLIPAIFCINEPLLFGLPIVLNPIFAVPFIFGPLLAGIFAYLATTLGMMPHSSVIVPWTTPPVIGGILTTKSLMGGLVALINLGILITMYSPFVMLANKIEQRELLNKFAQNKNISDENIVKLNSNLKTSPI</sequence>
<dbReference type="RefSeq" id="WP_100916297.1">
    <property type="nucleotide sequence ID" value="NZ_CP025057.1"/>
</dbReference>
<dbReference type="PANTHER" id="PTHR33989">
    <property type="match status" value="1"/>
</dbReference>
<keyword evidence="5 9" id="KW-0812">Transmembrane</keyword>
<dbReference type="PROSITE" id="PS51105">
    <property type="entry name" value="PTS_EIIC_TYPE_3"/>
    <property type="match status" value="1"/>
</dbReference>
<evidence type="ECO:0000256" key="8">
    <source>
        <dbReference type="SAM" id="Coils"/>
    </source>
</evidence>
<evidence type="ECO:0000256" key="6">
    <source>
        <dbReference type="ARBA" id="ARBA00022989"/>
    </source>
</evidence>
<evidence type="ECO:0000256" key="1">
    <source>
        <dbReference type="ARBA" id="ARBA00004651"/>
    </source>
</evidence>
<feature type="transmembrane region" description="Helical" evidence="9">
    <location>
        <begin position="569"/>
        <end position="588"/>
    </location>
</feature>
<evidence type="ECO:0000313" key="11">
    <source>
        <dbReference type="EMBL" id="AUB31310.1"/>
    </source>
</evidence>
<evidence type="ECO:0000313" key="12">
    <source>
        <dbReference type="Proteomes" id="UP000231823"/>
    </source>
</evidence>
<reference evidence="11 12" key="1">
    <citation type="submission" date="2017-12" db="EMBL/GenBank/DDBJ databases">
        <title>Complete genome sequence of Spiroplasma floricola 23-6 (ATCC 29989).</title>
        <authorList>
            <person name="Tsai Y.-M."/>
            <person name="Wu P.-S."/>
            <person name="Lo W.-S."/>
            <person name="Kuo C.-H."/>
        </authorList>
    </citation>
    <scope>NUCLEOTIDE SEQUENCE [LARGE SCALE GENOMIC DNA]</scope>
    <source>
        <strain evidence="11 12">23-6</strain>
    </source>
</reference>
<keyword evidence="7 9" id="KW-0472">Membrane</keyword>
<evidence type="ECO:0000256" key="9">
    <source>
        <dbReference type="SAM" id="Phobius"/>
    </source>
</evidence>
<dbReference type="PANTHER" id="PTHR33989:SF4">
    <property type="entry name" value="PTS SYSTEM N,N'-DIACETYLCHITOBIOSE-SPECIFIC EIIC COMPONENT"/>
    <property type="match status" value="1"/>
</dbReference>
<feature type="domain" description="PTS EIIC type-3" evidence="10">
    <location>
        <begin position="274"/>
        <end position="693"/>
    </location>
</feature>
<dbReference type="EMBL" id="CP025057">
    <property type="protein sequence ID" value="AUB31310.1"/>
    <property type="molecule type" value="Genomic_DNA"/>
</dbReference>
<dbReference type="Proteomes" id="UP000231823">
    <property type="component" value="Chromosome"/>
</dbReference>
<dbReference type="GO" id="GO:0008982">
    <property type="term" value="F:protein-N(PI)-phosphohistidine-sugar phosphotransferase activity"/>
    <property type="evidence" value="ECO:0007669"/>
    <property type="project" value="InterPro"/>
</dbReference>
<dbReference type="InterPro" id="IPR003352">
    <property type="entry name" value="PTS_EIIC"/>
</dbReference>